<evidence type="ECO:0000313" key="3">
    <source>
        <dbReference type="Proteomes" id="UP000183257"/>
    </source>
</evidence>
<keyword evidence="1" id="KW-0812">Transmembrane</keyword>
<name>A0A1K1NN04_9FLAO</name>
<dbReference type="EMBL" id="FPIY01000002">
    <property type="protein sequence ID" value="SFW36665.1"/>
    <property type="molecule type" value="Genomic_DNA"/>
</dbReference>
<evidence type="ECO:0000256" key="1">
    <source>
        <dbReference type="SAM" id="Phobius"/>
    </source>
</evidence>
<dbReference type="STRING" id="76595.SAMN05660313_01263"/>
<organism evidence="2 3">
    <name type="scientific">Cellulophaga fucicola</name>
    <dbReference type="NCBI Taxonomy" id="76595"/>
    <lineage>
        <taxon>Bacteria</taxon>
        <taxon>Pseudomonadati</taxon>
        <taxon>Bacteroidota</taxon>
        <taxon>Flavobacteriia</taxon>
        <taxon>Flavobacteriales</taxon>
        <taxon>Flavobacteriaceae</taxon>
        <taxon>Cellulophaga</taxon>
    </lineage>
</organism>
<protein>
    <submittedName>
        <fullName evidence="2">Uncharacterized protein</fullName>
    </submittedName>
</protein>
<keyword evidence="3" id="KW-1185">Reference proteome</keyword>
<keyword evidence="1" id="KW-1133">Transmembrane helix</keyword>
<reference evidence="3" key="1">
    <citation type="submission" date="2016-11" db="EMBL/GenBank/DDBJ databases">
        <authorList>
            <person name="Varghese N."/>
            <person name="Submissions S."/>
        </authorList>
    </citation>
    <scope>NUCLEOTIDE SEQUENCE [LARGE SCALE GENOMIC DNA]</scope>
    <source>
        <strain evidence="3">DSM 24786</strain>
    </source>
</reference>
<accession>A0A1K1NN04</accession>
<proteinExistence type="predicted"/>
<sequence>MDSSNKYFFLSKIIFITIVLFVSISVITEQIALKKLENFKSLTSPLERVHSKKYEITPIKGSLPILYDSIKNQFYLKNEKGLTKLDNQGNVMFFDDLSNEKSYISTLDYNNFIPFVFTSKGVYDFSGEELVFMPFEKKLNIKNELSNSNFKSIFEKNYNSADLVIYGNEIEDETAQFRIFFRVDNKWILLLSKKGDYNQFRYPETFKKNANTTVQIDYSKFSSKFSNKKLIALKDNQRGLYSAKEKDRNLNNYSTIVLKELKLDYKTTNELKMVALKNKSYYGLPDWMNHTFFKLAYFELNYNKEQLFFKGNTIIYNELANEITNKDFYLFELPKDMRDKTKVAFLDVKNYTGIAVDPRTNYLEPQIENTGIFIIKPINKN</sequence>
<feature type="transmembrane region" description="Helical" evidence="1">
    <location>
        <begin position="7"/>
        <end position="27"/>
    </location>
</feature>
<gene>
    <name evidence="2" type="ORF">SAMN05660313_01263</name>
</gene>
<dbReference type="AlphaFoldDB" id="A0A1K1NN04"/>
<evidence type="ECO:0000313" key="2">
    <source>
        <dbReference type="EMBL" id="SFW36665.1"/>
    </source>
</evidence>
<dbReference type="Proteomes" id="UP000183257">
    <property type="component" value="Unassembled WGS sequence"/>
</dbReference>
<keyword evidence="1" id="KW-0472">Membrane</keyword>